<evidence type="ECO:0000256" key="1">
    <source>
        <dbReference type="ARBA" id="ARBA00004123"/>
    </source>
</evidence>
<gene>
    <name evidence="12" type="ORF">AYI70_g394</name>
</gene>
<dbReference type="OrthoDB" id="6155966at2759"/>
<feature type="region of interest" description="Disordered" evidence="10">
    <location>
        <begin position="395"/>
        <end position="422"/>
    </location>
</feature>
<sequence length="446" mass="51410">MSKNLNCLWQNCNAGDFPDPDSLYVHLTESHIGRKTRGNLCLECKWANCSVKTSKRDHITSHIRVHVPLKPHICYFCNKSFKRPQDLKKHEKKHIEILQSISRENATTVNRQVPITASNNITLFYPKRSINIDPELSNVPQTRAAVQSYDFPYSFNKEEFMKKFDVNISTSNSKKRPPPFLSECDRNDIPRLGETRMGMKKAKTFNERILLQSHGNTSFRSDSSQFNPSDSTYNSNHNNSNSYLHQNIYCSNPKKMANDDSVLSKKYSLSSIINTDQDFSPLKPFNHKLSVNNKDFLPSMLPIKKCEFNPQKRDLKYFSVENTYLENEKKNEMSNKTPFLIQKQKINAYTNNGEGSSSPNKPPQDCVQSEFNHNLNKNNSTFYFKNNTNTIRDEKQLPERHLPNYELPSSGPNSKNAPTISLPPISTITRKIETMWPTKNLLNKNS</sequence>
<dbReference type="STRING" id="133412.A0A1R1YGX0"/>
<dbReference type="Gene3D" id="3.30.160.60">
    <property type="entry name" value="Classic Zinc Finger"/>
    <property type="match status" value="2"/>
</dbReference>
<keyword evidence="4" id="KW-0677">Repeat</keyword>
<evidence type="ECO:0000256" key="6">
    <source>
        <dbReference type="ARBA" id="ARBA00022833"/>
    </source>
</evidence>
<dbReference type="InterPro" id="IPR013087">
    <property type="entry name" value="Znf_C2H2_type"/>
</dbReference>
<organism evidence="12 13">
    <name type="scientific">Smittium culicis</name>
    <dbReference type="NCBI Taxonomy" id="133412"/>
    <lineage>
        <taxon>Eukaryota</taxon>
        <taxon>Fungi</taxon>
        <taxon>Fungi incertae sedis</taxon>
        <taxon>Zoopagomycota</taxon>
        <taxon>Kickxellomycotina</taxon>
        <taxon>Harpellomycetes</taxon>
        <taxon>Harpellales</taxon>
        <taxon>Legeriomycetaceae</taxon>
        <taxon>Smittium</taxon>
    </lineage>
</organism>
<feature type="compositionally biased region" description="Polar residues" evidence="10">
    <location>
        <begin position="216"/>
        <end position="228"/>
    </location>
</feature>
<keyword evidence="2" id="KW-0678">Repressor</keyword>
<dbReference type="InterPro" id="IPR036236">
    <property type="entry name" value="Znf_C2H2_sf"/>
</dbReference>
<evidence type="ECO:0000256" key="8">
    <source>
        <dbReference type="ARBA" id="ARBA00038089"/>
    </source>
</evidence>
<dbReference type="PANTHER" id="PTHR47257:SF1">
    <property type="entry name" value="PH-RESPONSE TRANSCRIPTION FACTOR PACC_RIM101"/>
    <property type="match status" value="1"/>
</dbReference>
<dbReference type="GO" id="GO:0005634">
    <property type="term" value="C:nucleus"/>
    <property type="evidence" value="ECO:0007669"/>
    <property type="project" value="UniProtKB-SubCell"/>
</dbReference>
<dbReference type="SMART" id="SM00355">
    <property type="entry name" value="ZnF_C2H2"/>
    <property type="match status" value="3"/>
</dbReference>
<dbReference type="InterPro" id="IPR050806">
    <property type="entry name" value="pacC/RIM101"/>
</dbReference>
<keyword evidence="6" id="KW-0862">Zinc</keyword>
<evidence type="ECO:0000256" key="4">
    <source>
        <dbReference type="ARBA" id="ARBA00022737"/>
    </source>
</evidence>
<comment type="caution">
    <text evidence="12">The sequence shown here is derived from an EMBL/GenBank/DDBJ whole genome shotgun (WGS) entry which is preliminary data.</text>
</comment>
<dbReference type="AlphaFoldDB" id="A0A1R1YGX0"/>
<feature type="domain" description="C2H2-type" evidence="11">
    <location>
        <begin position="42"/>
        <end position="71"/>
    </location>
</feature>
<evidence type="ECO:0000256" key="3">
    <source>
        <dbReference type="ARBA" id="ARBA00022723"/>
    </source>
</evidence>
<evidence type="ECO:0000256" key="7">
    <source>
        <dbReference type="ARBA" id="ARBA00023242"/>
    </source>
</evidence>
<feature type="compositionally biased region" description="Low complexity" evidence="10">
    <location>
        <begin position="229"/>
        <end position="238"/>
    </location>
</feature>
<dbReference type="PROSITE" id="PS50157">
    <property type="entry name" value="ZINC_FINGER_C2H2_2"/>
    <property type="match status" value="2"/>
</dbReference>
<evidence type="ECO:0000256" key="10">
    <source>
        <dbReference type="SAM" id="MobiDB-lite"/>
    </source>
</evidence>
<protein>
    <submittedName>
        <fullName evidence="12">pH-response transcription factor</fullName>
    </submittedName>
</protein>
<evidence type="ECO:0000256" key="2">
    <source>
        <dbReference type="ARBA" id="ARBA00022491"/>
    </source>
</evidence>
<name>A0A1R1YGX0_9FUNG</name>
<feature type="domain" description="C2H2-type" evidence="11">
    <location>
        <begin position="72"/>
        <end position="94"/>
    </location>
</feature>
<dbReference type="SUPFAM" id="SSF57667">
    <property type="entry name" value="beta-beta-alpha zinc fingers"/>
    <property type="match status" value="1"/>
</dbReference>
<evidence type="ECO:0000256" key="9">
    <source>
        <dbReference type="PROSITE-ProRule" id="PRU00042"/>
    </source>
</evidence>
<dbReference type="Proteomes" id="UP000187283">
    <property type="component" value="Unassembled WGS sequence"/>
</dbReference>
<feature type="region of interest" description="Disordered" evidence="10">
    <location>
        <begin position="216"/>
        <end position="238"/>
    </location>
</feature>
<comment type="subcellular location">
    <subcellularLocation>
        <location evidence="1">Nucleus</location>
    </subcellularLocation>
</comment>
<evidence type="ECO:0000313" key="12">
    <source>
        <dbReference type="EMBL" id="OMJ26150.1"/>
    </source>
</evidence>
<dbReference type="GO" id="GO:0045944">
    <property type="term" value="P:positive regulation of transcription by RNA polymerase II"/>
    <property type="evidence" value="ECO:0007669"/>
    <property type="project" value="TreeGrafter"/>
</dbReference>
<accession>A0A1R1YGX0</accession>
<evidence type="ECO:0000256" key="5">
    <source>
        <dbReference type="ARBA" id="ARBA00022771"/>
    </source>
</evidence>
<evidence type="ECO:0000313" key="13">
    <source>
        <dbReference type="Proteomes" id="UP000187283"/>
    </source>
</evidence>
<comment type="similarity">
    <text evidence="8">Belongs to the pacC/RIM101 family.</text>
</comment>
<evidence type="ECO:0000259" key="11">
    <source>
        <dbReference type="PROSITE" id="PS50157"/>
    </source>
</evidence>
<dbReference type="PROSITE" id="PS00028">
    <property type="entry name" value="ZINC_FINGER_C2H2_1"/>
    <property type="match status" value="1"/>
</dbReference>
<reference evidence="12 13" key="1">
    <citation type="submission" date="2017-01" db="EMBL/GenBank/DDBJ databases">
        <authorList>
            <person name="Mah S.A."/>
            <person name="Swanson W.J."/>
            <person name="Moy G.W."/>
            <person name="Vacquier V.D."/>
        </authorList>
    </citation>
    <scope>NUCLEOTIDE SEQUENCE [LARGE SCALE GENOMIC DNA]</scope>
    <source>
        <strain evidence="12 13">GSMNP</strain>
    </source>
</reference>
<dbReference type="PANTHER" id="PTHR47257">
    <property type="entry name" value="PH-RESPONSE TRANSCRIPTION FACTOR PACC/RIM101"/>
    <property type="match status" value="1"/>
</dbReference>
<keyword evidence="7" id="KW-0539">Nucleus</keyword>
<keyword evidence="3" id="KW-0479">Metal-binding</keyword>
<proteinExistence type="inferred from homology"/>
<feature type="compositionally biased region" description="Polar residues" evidence="10">
    <location>
        <begin position="410"/>
        <end position="422"/>
    </location>
</feature>
<dbReference type="EMBL" id="LSSN01000061">
    <property type="protein sequence ID" value="OMJ26150.1"/>
    <property type="molecule type" value="Genomic_DNA"/>
</dbReference>
<keyword evidence="13" id="KW-1185">Reference proteome</keyword>
<keyword evidence="5 9" id="KW-0863">Zinc-finger</keyword>
<dbReference type="GO" id="GO:0008270">
    <property type="term" value="F:zinc ion binding"/>
    <property type="evidence" value="ECO:0007669"/>
    <property type="project" value="UniProtKB-KW"/>
</dbReference>